<feature type="region of interest" description="Disordered" evidence="1">
    <location>
        <begin position="7"/>
        <end position="26"/>
    </location>
</feature>
<dbReference type="AlphaFoldDB" id="A0A6J4QKL0"/>
<sequence length="141" mass="14991">MYVAERCSDEPNAVVESNEGSPHGGVPGVRGVLAEVNGADKEINGAEYGAAPPGYDFLVTGHESFGRVLGVMPNVRDVERAAITWVCPYLSPALPLSVGLHVAYGRWWAESVVALAMLPVLLWRGLQTLGEAEEDGEGNDD</sequence>
<keyword evidence="2" id="KW-0560">Oxidoreductase</keyword>
<dbReference type="EMBL" id="CADCVF010000013">
    <property type="protein sequence ID" value="CAA9447489.1"/>
    <property type="molecule type" value="Genomic_DNA"/>
</dbReference>
<reference evidence="2" key="1">
    <citation type="submission" date="2020-02" db="EMBL/GenBank/DDBJ databases">
        <authorList>
            <person name="Meier V. D."/>
        </authorList>
    </citation>
    <scope>NUCLEOTIDE SEQUENCE</scope>
    <source>
        <strain evidence="2">AVDCRST_MAG58</strain>
    </source>
</reference>
<dbReference type="EC" id="1.1.1.47" evidence="2"/>
<dbReference type="GO" id="GO:0047936">
    <property type="term" value="F:glucose 1-dehydrogenase [NAD(P)+] activity"/>
    <property type="evidence" value="ECO:0007669"/>
    <property type="project" value="UniProtKB-EC"/>
</dbReference>
<evidence type="ECO:0000313" key="2">
    <source>
        <dbReference type="EMBL" id="CAA9447489.1"/>
    </source>
</evidence>
<gene>
    <name evidence="2" type="ORF">AVDCRST_MAG58-564</name>
</gene>
<organism evidence="2">
    <name type="scientific">uncultured Rubrobacteraceae bacterium</name>
    <dbReference type="NCBI Taxonomy" id="349277"/>
    <lineage>
        <taxon>Bacteria</taxon>
        <taxon>Bacillati</taxon>
        <taxon>Actinomycetota</taxon>
        <taxon>Rubrobacteria</taxon>
        <taxon>Rubrobacterales</taxon>
        <taxon>Rubrobacteraceae</taxon>
        <taxon>environmental samples</taxon>
    </lineage>
</organism>
<evidence type="ECO:0000256" key="1">
    <source>
        <dbReference type="SAM" id="MobiDB-lite"/>
    </source>
</evidence>
<proteinExistence type="predicted"/>
<protein>
    <submittedName>
        <fullName evidence="2">Glucose 1-dehydrogenase</fullName>
        <ecNumber evidence="2">1.1.1.47</ecNumber>
    </submittedName>
</protein>
<dbReference type="Gene3D" id="3.90.180.10">
    <property type="entry name" value="Medium-chain alcohol dehydrogenases, catalytic domain"/>
    <property type="match status" value="1"/>
</dbReference>
<name>A0A6J4QKL0_9ACTN</name>
<accession>A0A6J4QKL0</accession>